<dbReference type="EMBL" id="ABJB010044590">
    <property type="status" value="NOT_ANNOTATED_CDS"/>
    <property type="molecule type" value="Genomic_DNA"/>
</dbReference>
<dbReference type="HOGENOM" id="CLU_2052202_0_0_1"/>
<keyword evidence="4" id="KW-1185">Reference proteome</keyword>
<reference evidence="3" key="2">
    <citation type="submission" date="2020-05" db="UniProtKB">
        <authorList>
            <consortium name="EnsemblMetazoa"/>
        </authorList>
    </citation>
    <scope>IDENTIFICATION</scope>
    <source>
        <strain evidence="3">wikel</strain>
    </source>
</reference>
<dbReference type="OrthoDB" id="7486164at2759"/>
<evidence type="ECO:0000313" key="3">
    <source>
        <dbReference type="EnsemblMetazoa" id="ISCW010437-PA"/>
    </source>
</evidence>
<proteinExistence type="predicted"/>
<organism>
    <name type="scientific">Ixodes scapularis</name>
    <name type="common">Black-legged tick</name>
    <name type="synonym">Deer tick</name>
    <dbReference type="NCBI Taxonomy" id="6945"/>
    <lineage>
        <taxon>Eukaryota</taxon>
        <taxon>Metazoa</taxon>
        <taxon>Ecdysozoa</taxon>
        <taxon>Arthropoda</taxon>
        <taxon>Chelicerata</taxon>
        <taxon>Arachnida</taxon>
        <taxon>Acari</taxon>
        <taxon>Parasitiformes</taxon>
        <taxon>Ixodida</taxon>
        <taxon>Ixodoidea</taxon>
        <taxon>Ixodidae</taxon>
        <taxon>Ixodinae</taxon>
        <taxon>Ixodes</taxon>
    </lineage>
</organism>
<dbReference type="InParanoid" id="B7Q9Q4"/>
<dbReference type="VEuPathDB" id="VectorBase:ISCP_028277"/>
<evidence type="ECO:0000313" key="2">
    <source>
        <dbReference type="EMBL" id="EEC15576.1"/>
    </source>
</evidence>
<gene>
    <name evidence="2" type="ORF">IscW_ISCW010437</name>
</gene>
<accession>B7Q9Q4</accession>
<evidence type="ECO:0000313" key="4">
    <source>
        <dbReference type="Proteomes" id="UP000001555"/>
    </source>
</evidence>
<feature type="region of interest" description="Disordered" evidence="1">
    <location>
        <begin position="1"/>
        <end position="20"/>
    </location>
</feature>
<reference evidence="2 4" key="1">
    <citation type="submission" date="2008-03" db="EMBL/GenBank/DDBJ databases">
        <title>Annotation of Ixodes scapularis.</title>
        <authorList>
            <consortium name="Ixodes scapularis Genome Project Consortium"/>
            <person name="Caler E."/>
            <person name="Hannick L.I."/>
            <person name="Bidwell S."/>
            <person name="Joardar V."/>
            <person name="Thiagarajan M."/>
            <person name="Amedeo P."/>
            <person name="Galinsky K.J."/>
            <person name="Schobel S."/>
            <person name="Inman J."/>
            <person name="Hostetler J."/>
            <person name="Miller J."/>
            <person name="Hammond M."/>
            <person name="Megy K."/>
            <person name="Lawson D."/>
            <person name="Kodira C."/>
            <person name="Sutton G."/>
            <person name="Meyer J."/>
            <person name="Hill C.A."/>
            <person name="Birren B."/>
            <person name="Nene V."/>
            <person name="Collins F."/>
            <person name="Alarcon-Chaidez F."/>
            <person name="Wikel S."/>
            <person name="Strausberg R."/>
        </authorList>
    </citation>
    <scope>NUCLEOTIDE SEQUENCE [LARGE SCALE GENOMIC DNA]</scope>
    <source>
        <strain evidence="4">Wikel</strain>
        <strain evidence="2">Wikel colony</strain>
    </source>
</reference>
<dbReference type="PaxDb" id="6945-B7Q9Q4"/>
<dbReference type="EMBL" id="DS890809">
    <property type="protein sequence ID" value="EEC15576.1"/>
    <property type="molecule type" value="Genomic_DNA"/>
</dbReference>
<dbReference type="AlphaFoldDB" id="B7Q9Q4"/>
<feature type="compositionally biased region" description="Polar residues" evidence="1">
    <location>
        <begin position="1"/>
        <end position="12"/>
    </location>
</feature>
<dbReference type="EnsemblMetazoa" id="ISCW010437-RA">
    <property type="protein sequence ID" value="ISCW010437-PA"/>
    <property type="gene ID" value="ISCW010437"/>
</dbReference>
<dbReference type="VEuPathDB" id="VectorBase:ISCW010437"/>
<feature type="region of interest" description="Disordered" evidence="1">
    <location>
        <begin position="47"/>
        <end position="71"/>
    </location>
</feature>
<evidence type="ECO:0000256" key="1">
    <source>
        <dbReference type="SAM" id="MobiDB-lite"/>
    </source>
</evidence>
<dbReference type="Proteomes" id="UP000001555">
    <property type="component" value="Unassembled WGS sequence"/>
</dbReference>
<dbReference type="VEuPathDB" id="VectorBase:ISCI006316"/>
<sequence length="120" mass="12699">MAAAPSTSLAQKTRSEAAAACAVPGPVALEPSHRAPIGKMATEVSKDVVHNKATETPSAPAGPAQREDTVVSRDVDHSNAMYVETGSAKRALEDPPPGARKTPLRRLECEWCGKIEHFKT</sequence>
<name>B7Q9Q4_IXOSC</name>
<protein>
    <submittedName>
        <fullName evidence="2 3">Uncharacterized protein</fullName>
    </submittedName>
</protein>